<dbReference type="GO" id="GO:0005829">
    <property type="term" value="C:cytosol"/>
    <property type="evidence" value="ECO:0007669"/>
    <property type="project" value="TreeGrafter"/>
</dbReference>
<name>A0A1T4SMY8_9HYPH</name>
<dbReference type="NCBIfam" id="TIGR01068">
    <property type="entry name" value="thioredoxin"/>
    <property type="match status" value="1"/>
</dbReference>
<dbReference type="AlphaFoldDB" id="A0A1T4SMY8"/>
<dbReference type="EMBL" id="FUXL01000012">
    <property type="protein sequence ID" value="SKA29506.1"/>
    <property type="molecule type" value="Genomic_DNA"/>
</dbReference>
<evidence type="ECO:0000313" key="9">
    <source>
        <dbReference type="Proteomes" id="UP000190135"/>
    </source>
</evidence>
<dbReference type="NCBIfam" id="NF008229">
    <property type="entry name" value="PRK10996.1"/>
    <property type="match status" value="1"/>
</dbReference>
<reference evidence="9" key="1">
    <citation type="submission" date="2017-02" db="EMBL/GenBank/DDBJ databases">
        <authorList>
            <person name="Varghese N."/>
            <person name="Submissions S."/>
        </authorList>
    </citation>
    <scope>NUCLEOTIDE SEQUENCE [LARGE SCALE GENOMIC DNA]</scope>
    <source>
        <strain evidence="9">USBA 369</strain>
    </source>
</reference>
<dbReference type="Pfam" id="PF21352">
    <property type="entry name" value="Zn_ribbon_Thio2"/>
    <property type="match status" value="1"/>
</dbReference>
<accession>A0A1T4SMY8</accession>
<dbReference type="Gene3D" id="2.30.30.380">
    <property type="entry name" value="Zn-finger domain of Sec23/24"/>
    <property type="match status" value="1"/>
</dbReference>
<keyword evidence="5" id="KW-0676">Redox-active center</keyword>
<evidence type="ECO:0000256" key="4">
    <source>
        <dbReference type="ARBA" id="ARBA00023157"/>
    </source>
</evidence>
<dbReference type="InterPro" id="IPR049299">
    <property type="entry name" value="Thio2_N"/>
</dbReference>
<dbReference type="Gene3D" id="3.40.30.10">
    <property type="entry name" value="Glutaredoxin"/>
    <property type="match status" value="1"/>
</dbReference>
<proteinExistence type="inferred from homology"/>
<dbReference type="InterPro" id="IPR013766">
    <property type="entry name" value="Thioredoxin_domain"/>
</dbReference>
<evidence type="ECO:0000256" key="1">
    <source>
        <dbReference type="ARBA" id="ARBA00008987"/>
    </source>
</evidence>
<dbReference type="Proteomes" id="UP000190135">
    <property type="component" value="Unassembled WGS sequence"/>
</dbReference>
<keyword evidence="3" id="KW-0249">Electron transport</keyword>
<evidence type="ECO:0000259" key="7">
    <source>
        <dbReference type="PROSITE" id="PS51352"/>
    </source>
</evidence>
<dbReference type="PROSITE" id="PS51352">
    <property type="entry name" value="THIOREDOXIN_2"/>
    <property type="match status" value="1"/>
</dbReference>
<dbReference type="InterPro" id="IPR036249">
    <property type="entry name" value="Thioredoxin-like_sf"/>
</dbReference>
<keyword evidence="4" id="KW-1015">Disulfide bond</keyword>
<dbReference type="CDD" id="cd02947">
    <property type="entry name" value="TRX_family"/>
    <property type="match status" value="1"/>
</dbReference>
<dbReference type="PANTHER" id="PTHR45663">
    <property type="entry name" value="GEO12009P1"/>
    <property type="match status" value="1"/>
</dbReference>
<dbReference type="PRINTS" id="PR00421">
    <property type="entry name" value="THIOREDOXIN"/>
</dbReference>
<evidence type="ECO:0000256" key="2">
    <source>
        <dbReference type="ARBA" id="ARBA00022448"/>
    </source>
</evidence>
<dbReference type="Pfam" id="PF00085">
    <property type="entry name" value="Thioredoxin"/>
    <property type="match status" value="1"/>
</dbReference>
<organism evidence="8 9">
    <name type="scientific">Consotaella salsifontis</name>
    <dbReference type="NCBI Taxonomy" id="1365950"/>
    <lineage>
        <taxon>Bacteria</taxon>
        <taxon>Pseudomonadati</taxon>
        <taxon>Pseudomonadota</taxon>
        <taxon>Alphaproteobacteria</taxon>
        <taxon>Hyphomicrobiales</taxon>
        <taxon>Aurantimonadaceae</taxon>
        <taxon>Consotaella</taxon>
    </lineage>
</organism>
<evidence type="ECO:0000256" key="5">
    <source>
        <dbReference type="ARBA" id="ARBA00023284"/>
    </source>
</evidence>
<dbReference type="InterPro" id="IPR005746">
    <property type="entry name" value="Thioredoxin"/>
</dbReference>
<dbReference type="STRING" id="1365950.SAMN05428963_11233"/>
<protein>
    <recommendedName>
        <fullName evidence="6">Thioredoxin</fullName>
    </recommendedName>
</protein>
<dbReference type="GO" id="GO:0045454">
    <property type="term" value="P:cell redox homeostasis"/>
    <property type="evidence" value="ECO:0007669"/>
    <property type="project" value="TreeGrafter"/>
</dbReference>
<dbReference type="PANTHER" id="PTHR45663:SF11">
    <property type="entry name" value="GEO12009P1"/>
    <property type="match status" value="1"/>
</dbReference>
<evidence type="ECO:0000256" key="3">
    <source>
        <dbReference type="ARBA" id="ARBA00022982"/>
    </source>
</evidence>
<evidence type="ECO:0000256" key="6">
    <source>
        <dbReference type="NCBIfam" id="TIGR01068"/>
    </source>
</evidence>
<evidence type="ECO:0000313" key="8">
    <source>
        <dbReference type="EMBL" id="SKA29506.1"/>
    </source>
</evidence>
<dbReference type="SUPFAM" id="SSF52833">
    <property type="entry name" value="Thioredoxin-like"/>
    <property type="match status" value="1"/>
</dbReference>
<keyword evidence="9" id="KW-1185">Reference proteome</keyword>
<keyword evidence="2" id="KW-0813">Transport</keyword>
<feature type="domain" description="Thioredoxin" evidence="7">
    <location>
        <begin position="57"/>
        <end position="166"/>
    </location>
</feature>
<dbReference type="GO" id="GO:0015035">
    <property type="term" value="F:protein-disulfide reductase activity"/>
    <property type="evidence" value="ECO:0007669"/>
    <property type="project" value="UniProtKB-UniRule"/>
</dbReference>
<gene>
    <name evidence="8" type="ORF">SAMN05428963_11233</name>
</gene>
<comment type="similarity">
    <text evidence="1">Belongs to the thioredoxin family.</text>
</comment>
<sequence>MPPRLAPAIPQGAESLRYEKLMSEDRHIVCPHCGGINRVPDGRPAEAARCGSCHEKLFSGHPAPVTGALFERQIARSTIPVAVDVWAPWCGPCRMMAPAFEEAAHTLEPNVRFLKLNSDEEQPVAGRLGIRGIPTLLLYRGGAEVDRVSGAMTARQIIQWITERLAVG</sequence>